<organism evidence="2 3">
    <name type="scientific">Streptomyces pratens</name>
    <dbReference type="NCBI Taxonomy" id="887456"/>
    <lineage>
        <taxon>Bacteria</taxon>
        <taxon>Bacillati</taxon>
        <taxon>Actinomycetota</taxon>
        <taxon>Actinomycetes</taxon>
        <taxon>Kitasatosporales</taxon>
        <taxon>Streptomycetaceae</taxon>
        <taxon>Streptomyces</taxon>
    </lineage>
</organism>
<dbReference type="EMBL" id="JBHSPT010000168">
    <property type="protein sequence ID" value="MFC6060901.1"/>
    <property type="molecule type" value="Genomic_DNA"/>
</dbReference>
<evidence type="ECO:0000313" key="2">
    <source>
        <dbReference type="EMBL" id="MFC6060901.1"/>
    </source>
</evidence>
<name>A0ABW1MB26_9ACTN</name>
<dbReference type="PANTHER" id="PTHR33418">
    <property type="entry name" value="HELICASE-ASSOCIATED"/>
    <property type="match status" value="1"/>
</dbReference>
<evidence type="ECO:0000259" key="1">
    <source>
        <dbReference type="Pfam" id="PF03457"/>
    </source>
</evidence>
<reference evidence="3" key="1">
    <citation type="journal article" date="2019" name="Int. J. Syst. Evol. Microbiol.">
        <title>The Global Catalogue of Microorganisms (GCM) 10K type strain sequencing project: providing services to taxonomists for standard genome sequencing and annotation.</title>
        <authorList>
            <consortium name="The Broad Institute Genomics Platform"/>
            <consortium name="The Broad Institute Genome Sequencing Center for Infectious Disease"/>
            <person name="Wu L."/>
            <person name="Ma J."/>
        </authorList>
    </citation>
    <scope>NUCLEOTIDE SEQUENCE [LARGE SCALE GENOMIC DNA]</scope>
    <source>
        <strain evidence="3">JCM 12763</strain>
    </source>
</reference>
<comment type="caution">
    <text evidence="2">The sequence shown here is derived from an EMBL/GenBank/DDBJ whole genome shotgun (WGS) entry which is preliminary data.</text>
</comment>
<protein>
    <submittedName>
        <fullName evidence="2">Helicase associated domain protein</fullName>
    </submittedName>
</protein>
<sequence length="365" mass="40710">MLDHARLFARTHGHLAVPTTTVVGGYALGKWLSACRTRAGSLDAEVQDTLDRIDRWWNPPWPPTWQANYALAKVRYPGRGQIWDLATRARSQHDRAAAHWVEKQEREFFRLMPEQQDLLLQIGAQPDTKLLLQPGWDVGRRDDFALGLPYAARFLAEQGHLDIPAGHRVTWKGNTSGPAGSFPLGSWFHERLAILATLPLAERSALNALLELARRAAEFDRNLDISRSPQARRGRTRTGSDQADVVADLTGRPHALAATYRKARRGNTPTAFVLQRADGWSARVDTSTTKLVVVRREAAFTLQTMIERAVRGGEAAWGSTGPVHFSIGGLPDEETARSWAVRLHGATHKHLRDVISYYGFSSRLV</sequence>
<evidence type="ECO:0000313" key="3">
    <source>
        <dbReference type="Proteomes" id="UP001596242"/>
    </source>
</evidence>
<accession>A0ABW1MB26</accession>
<dbReference type="RefSeq" id="WP_386407756.1">
    <property type="nucleotide sequence ID" value="NZ_JBHSPT010000168.1"/>
</dbReference>
<dbReference type="PANTHER" id="PTHR33418:SF1">
    <property type="entry name" value="HELICASE-ASSOCIATED DOMAIN-CONTAINING PROTEIN"/>
    <property type="match status" value="1"/>
</dbReference>
<gene>
    <name evidence="2" type="ORF">ACFP50_37625</name>
</gene>
<dbReference type="Pfam" id="PF03457">
    <property type="entry name" value="HA"/>
    <property type="match status" value="1"/>
</dbReference>
<dbReference type="Proteomes" id="UP001596242">
    <property type="component" value="Unassembled WGS sequence"/>
</dbReference>
<dbReference type="InterPro" id="IPR005114">
    <property type="entry name" value="Helicase_assoc"/>
</dbReference>
<feature type="domain" description="Helicase-associated" evidence="1">
    <location>
        <begin position="1"/>
        <end position="54"/>
    </location>
</feature>
<keyword evidence="3" id="KW-1185">Reference proteome</keyword>
<proteinExistence type="predicted"/>